<sequence>MATEEDTETREILVTAPRRRTPTLRTYSRKRSNNKLPSLKPSQKQFPAKPLQQAQLNLRVTKRLSDVSKTADQPFANSIEVILPGNASFDSHDSDDAYVGGDEEEGHMAYHKDVADNDEQEKSENDDEIPNTTRKKSHTVFVPLSAGPGVYSIPDGLPNDLPDNNKDQKENHTKVVIPATAPRFTQRLVRGRPPGNGPRRPHLIFNKLPARNRFKKLPQAGSKKQTSALRSHPGDGFSDDELKRSGLVLLRSGKPTTSDTYVGELDISRAPPLPKHKRDRERVNLDDNPFDIRPRKKIKHLQEQAIVIPDEHQPDQDPSSSTKPNIPKKSSQSILRSPRSQPSHSSPPRKIPTQILIPALRQNNIIPRNNLTHRAIIHPPTSDEDQSEEDSACTPDDEITLIPKSSDSKAQPEGEEEQQDNGENSSSGYEMHIPETSSGRQRSSSVPIEKNQMEDSSTVEENAGAGVQVTRGLAGRRELKRSTTR</sequence>
<feature type="compositionally biased region" description="Basic and acidic residues" evidence="1">
    <location>
        <begin position="280"/>
        <end position="293"/>
    </location>
</feature>
<feature type="compositionally biased region" description="Polar residues" evidence="1">
    <location>
        <begin position="34"/>
        <end position="45"/>
    </location>
</feature>
<reference evidence="2" key="2">
    <citation type="submission" date="2023-05" db="EMBL/GenBank/DDBJ databases">
        <authorList>
            <consortium name="Lawrence Berkeley National Laboratory"/>
            <person name="Steindorff A."/>
            <person name="Hensen N."/>
            <person name="Bonometti L."/>
            <person name="Westerberg I."/>
            <person name="Brannstrom I.O."/>
            <person name="Guillou S."/>
            <person name="Cros-Aarteil S."/>
            <person name="Calhoun S."/>
            <person name="Haridas S."/>
            <person name="Kuo A."/>
            <person name="Mondo S."/>
            <person name="Pangilinan J."/>
            <person name="Riley R."/>
            <person name="Labutti K."/>
            <person name="Andreopoulos B."/>
            <person name="Lipzen A."/>
            <person name="Chen C."/>
            <person name="Yanf M."/>
            <person name="Daum C."/>
            <person name="Ng V."/>
            <person name="Clum A."/>
            <person name="Ohm R."/>
            <person name="Martin F."/>
            <person name="Silar P."/>
            <person name="Natvig D."/>
            <person name="Lalanne C."/>
            <person name="Gautier V."/>
            <person name="Ament-Velasquez S.L."/>
            <person name="Kruys A."/>
            <person name="Hutchinson M.I."/>
            <person name="Powell A.J."/>
            <person name="Barry K."/>
            <person name="Miller A.N."/>
            <person name="Grigoriev I.V."/>
            <person name="Debuchy R."/>
            <person name="Gladieux P."/>
            <person name="Thoren M.H."/>
            <person name="Johannesson H."/>
        </authorList>
    </citation>
    <scope>NUCLEOTIDE SEQUENCE</scope>
    <source>
        <strain evidence="2">CBS 892.96</strain>
    </source>
</reference>
<organism evidence="2 3">
    <name type="scientific">Triangularia setosa</name>
    <dbReference type="NCBI Taxonomy" id="2587417"/>
    <lineage>
        <taxon>Eukaryota</taxon>
        <taxon>Fungi</taxon>
        <taxon>Dikarya</taxon>
        <taxon>Ascomycota</taxon>
        <taxon>Pezizomycotina</taxon>
        <taxon>Sordariomycetes</taxon>
        <taxon>Sordariomycetidae</taxon>
        <taxon>Sordariales</taxon>
        <taxon>Podosporaceae</taxon>
        <taxon>Triangularia</taxon>
    </lineage>
</organism>
<feature type="compositionally biased region" description="Polar residues" evidence="1">
    <location>
        <begin position="435"/>
        <end position="446"/>
    </location>
</feature>
<feature type="region of interest" description="Disordered" evidence="1">
    <location>
        <begin position="377"/>
        <end position="485"/>
    </location>
</feature>
<feature type="region of interest" description="Disordered" evidence="1">
    <location>
        <begin position="113"/>
        <end position="139"/>
    </location>
</feature>
<feature type="compositionally biased region" description="Acidic residues" evidence="1">
    <location>
        <begin position="382"/>
        <end position="399"/>
    </location>
</feature>
<feature type="compositionally biased region" description="Basic and acidic residues" evidence="1">
    <location>
        <begin position="163"/>
        <end position="173"/>
    </location>
</feature>
<dbReference type="AlphaFoldDB" id="A0AAN6W3D5"/>
<accession>A0AAN6W3D5</accession>
<feature type="compositionally biased region" description="Polar residues" evidence="1">
    <location>
        <begin position="316"/>
        <end position="335"/>
    </location>
</feature>
<protein>
    <submittedName>
        <fullName evidence="2">Uncharacterized protein</fullName>
    </submittedName>
</protein>
<evidence type="ECO:0000256" key="1">
    <source>
        <dbReference type="SAM" id="MobiDB-lite"/>
    </source>
</evidence>
<proteinExistence type="predicted"/>
<dbReference type="Proteomes" id="UP001302321">
    <property type="component" value="Unassembled WGS sequence"/>
</dbReference>
<feature type="compositionally biased region" description="Low complexity" evidence="1">
    <location>
        <begin position="336"/>
        <end position="348"/>
    </location>
</feature>
<comment type="caution">
    <text evidence="2">The sequence shown here is derived from an EMBL/GenBank/DDBJ whole genome shotgun (WGS) entry which is preliminary data.</text>
</comment>
<keyword evidence="3" id="KW-1185">Reference proteome</keyword>
<evidence type="ECO:0000313" key="2">
    <source>
        <dbReference type="EMBL" id="KAK4174178.1"/>
    </source>
</evidence>
<gene>
    <name evidence="2" type="ORF">QBC36DRAFT_303047</name>
</gene>
<feature type="compositionally biased region" description="Basic and acidic residues" evidence="1">
    <location>
        <begin position="113"/>
        <end position="123"/>
    </location>
</feature>
<dbReference type="EMBL" id="MU866296">
    <property type="protein sequence ID" value="KAK4174178.1"/>
    <property type="molecule type" value="Genomic_DNA"/>
</dbReference>
<evidence type="ECO:0000313" key="3">
    <source>
        <dbReference type="Proteomes" id="UP001302321"/>
    </source>
</evidence>
<feature type="compositionally biased region" description="Basic and acidic residues" evidence="1">
    <location>
        <begin position="475"/>
        <end position="485"/>
    </location>
</feature>
<name>A0AAN6W3D5_9PEZI</name>
<reference evidence="2" key="1">
    <citation type="journal article" date="2023" name="Mol. Phylogenet. Evol.">
        <title>Genome-scale phylogeny and comparative genomics of the fungal order Sordariales.</title>
        <authorList>
            <person name="Hensen N."/>
            <person name="Bonometti L."/>
            <person name="Westerberg I."/>
            <person name="Brannstrom I.O."/>
            <person name="Guillou S."/>
            <person name="Cros-Aarteil S."/>
            <person name="Calhoun S."/>
            <person name="Haridas S."/>
            <person name="Kuo A."/>
            <person name="Mondo S."/>
            <person name="Pangilinan J."/>
            <person name="Riley R."/>
            <person name="LaButti K."/>
            <person name="Andreopoulos B."/>
            <person name="Lipzen A."/>
            <person name="Chen C."/>
            <person name="Yan M."/>
            <person name="Daum C."/>
            <person name="Ng V."/>
            <person name="Clum A."/>
            <person name="Steindorff A."/>
            <person name="Ohm R.A."/>
            <person name="Martin F."/>
            <person name="Silar P."/>
            <person name="Natvig D.O."/>
            <person name="Lalanne C."/>
            <person name="Gautier V."/>
            <person name="Ament-Velasquez S.L."/>
            <person name="Kruys A."/>
            <person name="Hutchinson M.I."/>
            <person name="Powell A.J."/>
            <person name="Barry K."/>
            <person name="Miller A.N."/>
            <person name="Grigoriev I.V."/>
            <person name="Debuchy R."/>
            <person name="Gladieux P."/>
            <person name="Hiltunen Thoren M."/>
            <person name="Johannesson H."/>
        </authorList>
    </citation>
    <scope>NUCLEOTIDE SEQUENCE</scope>
    <source>
        <strain evidence="2">CBS 892.96</strain>
    </source>
</reference>
<feature type="region of interest" description="Disordered" evidence="1">
    <location>
        <begin position="29"/>
        <end position="49"/>
    </location>
</feature>
<feature type="region of interest" description="Disordered" evidence="1">
    <location>
        <begin position="151"/>
        <end position="351"/>
    </location>
</feature>